<evidence type="ECO:0000313" key="2">
    <source>
        <dbReference type="EMBL" id="TVU08771.1"/>
    </source>
</evidence>
<dbReference type="AlphaFoldDB" id="A0A5J9TDT3"/>
<dbReference type="EMBL" id="RWGY01000039">
    <property type="protein sequence ID" value="TVU08771.1"/>
    <property type="molecule type" value="Genomic_DNA"/>
</dbReference>
<protein>
    <recommendedName>
        <fullName evidence="4">F-box domain-containing protein</fullName>
    </recommendedName>
</protein>
<reference evidence="2 3" key="1">
    <citation type="journal article" date="2019" name="Sci. Rep.">
        <title>A high-quality genome of Eragrostis curvula grass provides insights into Poaceae evolution and supports new strategies to enhance forage quality.</title>
        <authorList>
            <person name="Carballo J."/>
            <person name="Santos B.A.C.M."/>
            <person name="Zappacosta D."/>
            <person name="Garbus I."/>
            <person name="Selva J.P."/>
            <person name="Gallo C.A."/>
            <person name="Diaz A."/>
            <person name="Albertini E."/>
            <person name="Caccamo M."/>
            <person name="Echenique V."/>
        </authorList>
    </citation>
    <scope>NUCLEOTIDE SEQUENCE [LARGE SCALE GENOMIC DNA]</scope>
    <source>
        <strain evidence="3">cv. Victoria</strain>
        <tissue evidence="2">Leaf</tissue>
    </source>
</reference>
<keyword evidence="1" id="KW-1133">Transmembrane helix</keyword>
<dbReference type="PANTHER" id="PTHR33165">
    <property type="entry name" value="F-BOX DOMAIN CONTAINING PROTEIN-LIKE-RELATED"/>
    <property type="match status" value="1"/>
</dbReference>
<evidence type="ECO:0000256" key="1">
    <source>
        <dbReference type="SAM" id="Phobius"/>
    </source>
</evidence>
<proteinExistence type="predicted"/>
<evidence type="ECO:0008006" key="4">
    <source>
        <dbReference type="Google" id="ProtNLM"/>
    </source>
</evidence>
<keyword evidence="3" id="KW-1185">Reference proteome</keyword>
<organism evidence="2 3">
    <name type="scientific">Eragrostis curvula</name>
    <name type="common">weeping love grass</name>
    <dbReference type="NCBI Taxonomy" id="38414"/>
    <lineage>
        <taxon>Eukaryota</taxon>
        <taxon>Viridiplantae</taxon>
        <taxon>Streptophyta</taxon>
        <taxon>Embryophyta</taxon>
        <taxon>Tracheophyta</taxon>
        <taxon>Spermatophyta</taxon>
        <taxon>Magnoliopsida</taxon>
        <taxon>Liliopsida</taxon>
        <taxon>Poales</taxon>
        <taxon>Poaceae</taxon>
        <taxon>PACMAD clade</taxon>
        <taxon>Chloridoideae</taxon>
        <taxon>Eragrostideae</taxon>
        <taxon>Eragrostidinae</taxon>
        <taxon>Eragrostis</taxon>
    </lineage>
</organism>
<name>A0A5J9TDT3_9POAL</name>
<keyword evidence="1" id="KW-0472">Membrane</keyword>
<keyword evidence="1" id="KW-0812">Transmembrane</keyword>
<gene>
    <name evidence="2" type="ORF">EJB05_42183</name>
</gene>
<dbReference type="OrthoDB" id="688438at2759"/>
<evidence type="ECO:0000313" key="3">
    <source>
        <dbReference type="Proteomes" id="UP000324897"/>
    </source>
</evidence>
<dbReference type="Gramene" id="TVU08771">
    <property type="protein sequence ID" value="TVU08771"/>
    <property type="gene ID" value="EJB05_42183"/>
</dbReference>
<comment type="caution">
    <text evidence="2">The sequence shown here is derived from an EMBL/GenBank/DDBJ whole genome shotgun (WGS) entry which is preliminary data.</text>
</comment>
<accession>A0A5J9TDT3</accession>
<feature type="transmembrane region" description="Helical" evidence="1">
    <location>
        <begin position="96"/>
        <end position="113"/>
    </location>
</feature>
<dbReference type="Proteomes" id="UP000324897">
    <property type="component" value="Chromosome 3"/>
</dbReference>
<dbReference type="PANTHER" id="PTHR33165:SF86">
    <property type="entry name" value="EXPRESSED PROTEIN"/>
    <property type="match status" value="1"/>
</dbReference>
<sequence>MKCMTADWTSLPADLINRIADSVLATDDLDYYMDFRAVCSAWRASTTDPKANPCHPRFHPRRWVALDEVRMHQSDDARLFVNLATGRFVRKDMPMLRSYFLVAGAAGGLLVLADRRAPHAARVLNPFTGGLIRFAAPVPLETAVTAHVVSSSPPTLVLLCYESRTIYWGDPHDESFHFRKENHNSHPWVWMALVGGIYAADRVYDI</sequence>
<feature type="non-terminal residue" evidence="2">
    <location>
        <position position="1"/>
    </location>
</feature>